<dbReference type="PANTHER" id="PTHR11717">
    <property type="entry name" value="LOW MOLECULAR WEIGHT PROTEIN TYROSINE PHOSPHATASE"/>
    <property type="match status" value="1"/>
</dbReference>
<accession>A0ABV8D1B6</accession>
<keyword evidence="4" id="KW-0904">Protein phosphatase</keyword>
<keyword evidence="8" id="KW-1185">Reference proteome</keyword>
<dbReference type="SMART" id="SM00226">
    <property type="entry name" value="LMWPc"/>
    <property type="match status" value="1"/>
</dbReference>
<dbReference type="GO" id="GO:0004725">
    <property type="term" value="F:protein tyrosine phosphatase activity"/>
    <property type="evidence" value="ECO:0007669"/>
    <property type="project" value="UniProtKB-EC"/>
</dbReference>
<evidence type="ECO:0000313" key="8">
    <source>
        <dbReference type="Proteomes" id="UP001595901"/>
    </source>
</evidence>
<evidence type="ECO:0000256" key="1">
    <source>
        <dbReference type="ARBA" id="ARBA00011063"/>
    </source>
</evidence>
<dbReference type="CDD" id="cd16343">
    <property type="entry name" value="LMWPTP"/>
    <property type="match status" value="1"/>
</dbReference>
<dbReference type="PRINTS" id="PR00719">
    <property type="entry name" value="LMWPTPASE"/>
</dbReference>
<protein>
    <recommendedName>
        <fullName evidence="2">protein-tyrosine-phosphatase</fullName>
        <ecNumber evidence="2">3.1.3.48</ecNumber>
    </recommendedName>
</protein>
<proteinExistence type="inferred from homology"/>
<gene>
    <name evidence="7" type="ORF">ACFOSE_05625</name>
</gene>
<dbReference type="SUPFAM" id="SSF52788">
    <property type="entry name" value="Phosphotyrosine protein phosphatases I"/>
    <property type="match status" value="1"/>
</dbReference>
<keyword evidence="3 7" id="KW-0378">Hydrolase</keyword>
<dbReference type="EMBL" id="JBHSAC010000048">
    <property type="protein sequence ID" value="MFC3932251.1"/>
    <property type="molecule type" value="Genomic_DNA"/>
</dbReference>
<name>A0ABV8D1B6_9STRE</name>
<dbReference type="EC" id="3.1.3.48" evidence="2"/>
<sequence>MKKICFVCLGNICRSPMAEFVMKELAIKDDFYIESRATSSWEHGHPVHRGTQKVLQDHGIPYNHFKTSKQVSLDDISSFDYIVGMDKQNVKDLKAMFPAEFKSKIFLFIEEGVPDPWFTGDFEETYHLVKKGCSLWLEELRNDI</sequence>
<comment type="caution">
    <text evidence="7">The sequence shown here is derived from an EMBL/GenBank/DDBJ whole genome shotgun (WGS) entry which is preliminary data.</text>
</comment>
<evidence type="ECO:0000313" key="7">
    <source>
        <dbReference type="EMBL" id="MFC3932251.1"/>
    </source>
</evidence>
<dbReference type="PANTHER" id="PTHR11717:SF7">
    <property type="entry name" value="LOW MOLECULAR WEIGHT PHOSPHOTYROSINE PROTEIN PHOSPHATASE"/>
    <property type="match status" value="1"/>
</dbReference>
<comment type="catalytic activity">
    <reaction evidence="5">
        <text>O-phospho-L-tyrosyl-[protein] + H2O = L-tyrosyl-[protein] + phosphate</text>
        <dbReference type="Rhea" id="RHEA:10684"/>
        <dbReference type="Rhea" id="RHEA-COMP:10136"/>
        <dbReference type="Rhea" id="RHEA-COMP:20101"/>
        <dbReference type="ChEBI" id="CHEBI:15377"/>
        <dbReference type="ChEBI" id="CHEBI:43474"/>
        <dbReference type="ChEBI" id="CHEBI:46858"/>
        <dbReference type="ChEBI" id="CHEBI:61978"/>
        <dbReference type="EC" id="3.1.3.48"/>
    </reaction>
</comment>
<organism evidence="7 8">
    <name type="scientific">Streptococcus dentapri</name>
    <dbReference type="NCBI Taxonomy" id="573564"/>
    <lineage>
        <taxon>Bacteria</taxon>
        <taxon>Bacillati</taxon>
        <taxon>Bacillota</taxon>
        <taxon>Bacilli</taxon>
        <taxon>Lactobacillales</taxon>
        <taxon>Streptococcaceae</taxon>
        <taxon>Streptococcus</taxon>
    </lineage>
</organism>
<evidence type="ECO:0000256" key="4">
    <source>
        <dbReference type="ARBA" id="ARBA00022912"/>
    </source>
</evidence>
<feature type="domain" description="Phosphotyrosine protein phosphatase I" evidence="6">
    <location>
        <begin position="2"/>
        <end position="139"/>
    </location>
</feature>
<evidence type="ECO:0000256" key="2">
    <source>
        <dbReference type="ARBA" id="ARBA00013064"/>
    </source>
</evidence>
<evidence type="ECO:0000259" key="6">
    <source>
        <dbReference type="SMART" id="SM00226"/>
    </source>
</evidence>
<reference evidence="8" key="1">
    <citation type="journal article" date="2019" name="Int. J. Syst. Evol. Microbiol.">
        <title>The Global Catalogue of Microorganisms (GCM) 10K type strain sequencing project: providing services to taxonomists for standard genome sequencing and annotation.</title>
        <authorList>
            <consortium name="The Broad Institute Genomics Platform"/>
            <consortium name="The Broad Institute Genome Sequencing Center for Infectious Disease"/>
            <person name="Wu L."/>
            <person name="Ma J."/>
        </authorList>
    </citation>
    <scope>NUCLEOTIDE SEQUENCE [LARGE SCALE GENOMIC DNA]</scope>
    <source>
        <strain evidence="8">CCUG 58728</strain>
    </source>
</reference>
<dbReference type="RefSeq" id="WP_380431540.1">
    <property type="nucleotide sequence ID" value="NZ_JBHSAC010000048.1"/>
</dbReference>
<dbReference type="Gene3D" id="3.40.50.2300">
    <property type="match status" value="1"/>
</dbReference>
<evidence type="ECO:0000256" key="5">
    <source>
        <dbReference type="ARBA" id="ARBA00051722"/>
    </source>
</evidence>
<dbReference type="Pfam" id="PF01451">
    <property type="entry name" value="LMWPc"/>
    <property type="match status" value="1"/>
</dbReference>
<dbReference type="InterPro" id="IPR023485">
    <property type="entry name" value="Ptyr_pPase"/>
</dbReference>
<comment type="similarity">
    <text evidence="1">Belongs to the low molecular weight phosphotyrosine protein phosphatase family.</text>
</comment>
<evidence type="ECO:0000256" key="3">
    <source>
        <dbReference type="ARBA" id="ARBA00022801"/>
    </source>
</evidence>
<dbReference type="InterPro" id="IPR017867">
    <property type="entry name" value="Tyr_phospatase_low_mol_wt"/>
</dbReference>
<dbReference type="InterPro" id="IPR050438">
    <property type="entry name" value="LMW_PTPase"/>
</dbReference>
<dbReference type="Proteomes" id="UP001595901">
    <property type="component" value="Unassembled WGS sequence"/>
</dbReference>
<dbReference type="InterPro" id="IPR036196">
    <property type="entry name" value="Ptyr_pPase_sf"/>
</dbReference>